<proteinExistence type="predicted"/>
<name>W6TJT1_9SPIR</name>
<keyword evidence="1" id="KW-0812">Transmembrane</keyword>
<dbReference type="EMBL" id="AZIT01000047">
    <property type="protein sequence ID" value="ETZ17439.1"/>
    <property type="molecule type" value="Genomic_DNA"/>
</dbReference>
<comment type="caution">
    <text evidence="2">The sequence shown here is derived from an EMBL/GenBank/DDBJ whole genome shotgun (WGS) entry which is preliminary data.</text>
</comment>
<dbReference type="PATRIC" id="fig|1432657.3.peg.1560"/>
<reference evidence="2 3" key="1">
    <citation type="submission" date="2013-12" db="EMBL/GenBank/DDBJ databases">
        <title>Comparative genomics of relapsing fever spirochetes.</title>
        <authorList>
            <person name="Schwan T.G."/>
            <person name="Raffel S.J."/>
            <person name="Porcella S.F."/>
        </authorList>
    </citation>
    <scope>NUCLEOTIDE SEQUENCE [LARGE SCALE GENOMIC DNA]</scope>
    <source>
        <strain evidence="2 3">CR2A</strain>
    </source>
</reference>
<sequence length="45" mass="5435">MFFYFDVLFCVVDCFVDLDFVNFDVAEIFCSRSYFFFVLLIVLLI</sequence>
<evidence type="ECO:0000313" key="2">
    <source>
        <dbReference type="EMBL" id="ETZ17439.1"/>
    </source>
</evidence>
<dbReference type="Proteomes" id="UP000019148">
    <property type="component" value="Unassembled WGS sequence"/>
</dbReference>
<evidence type="ECO:0000313" key="3">
    <source>
        <dbReference type="Proteomes" id="UP000019148"/>
    </source>
</evidence>
<evidence type="ECO:0000256" key="1">
    <source>
        <dbReference type="SAM" id="Phobius"/>
    </source>
</evidence>
<accession>W6TJT1</accession>
<keyword evidence="1" id="KW-1133">Transmembrane helix</keyword>
<gene>
    <name evidence="2" type="ORF">BDCR2A_01638</name>
</gene>
<organism evidence="2 3">
    <name type="scientific">Borrelia duttonii CR2A</name>
    <dbReference type="NCBI Taxonomy" id="1432657"/>
    <lineage>
        <taxon>Bacteria</taxon>
        <taxon>Pseudomonadati</taxon>
        <taxon>Spirochaetota</taxon>
        <taxon>Spirochaetia</taxon>
        <taxon>Spirochaetales</taxon>
        <taxon>Borreliaceae</taxon>
        <taxon>Borrelia</taxon>
    </lineage>
</organism>
<keyword evidence="1" id="KW-0472">Membrane</keyword>
<protein>
    <submittedName>
        <fullName evidence="2">Uncharacterized protein</fullName>
    </submittedName>
</protein>
<dbReference type="AlphaFoldDB" id="W6TJT1"/>
<feature type="transmembrane region" description="Helical" evidence="1">
    <location>
        <begin position="25"/>
        <end position="44"/>
    </location>
</feature>